<name>A0A1U7DIW2_9RHOB</name>
<keyword evidence="7" id="KW-1185">Reference proteome</keyword>
<protein>
    <submittedName>
        <fullName evidence="6">EamA family transporter</fullName>
    </submittedName>
</protein>
<dbReference type="InterPro" id="IPR050638">
    <property type="entry name" value="AA-Vitamin_Transporters"/>
</dbReference>
<proteinExistence type="inferred from homology"/>
<dbReference type="InterPro" id="IPR037185">
    <property type="entry name" value="EmrE-like"/>
</dbReference>
<dbReference type="Proteomes" id="UP000187266">
    <property type="component" value="Chromosome"/>
</dbReference>
<dbReference type="RefSeq" id="WP_076979932.1">
    <property type="nucleotide sequence ID" value="NZ_CP019124.1"/>
</dbReference>
<dbReference type="Gene3D" id="1.10.3730.20">
    <property type="match status" value="1"/>
</dbReference>
<evidence type="ECO:0000256" key="4">
    <source>
        <dbReference type="ARBA" id="ARBA00022989"/>
    </source>
</evidence>
<reference evidence="6 7" key="1">
    <citation type="submission" date="2017-01" db="EMBL/GenBank/DDBJ databases">
        <title>Genomic analysis of Xuhuaishuia manganoxidans DY6-4.</title>
        <authorList>
            <person name="Wang X."/>
        </authorList>
    </citation>
    <scope>NUCLEOTIDE SEQUENCE [LARGE SCALE GENOMIC DNA]</scope>
    <source>
        <strain evidence="6 7">DY6-4</strain>
    </source>
</reference>
<accession>A0A1U7DIW2</accession>
<evidence type="ECO:0000256" key="5">
    <source>
        <dbReference type="ARBA" id="ARBA00023136"/>
    </source>
</evidence>
<dbReference type="AlphaFoldDB" id="A0A1U7DIW2"/>
<dbReference type="STRING" id="1267768.BV394_09445"/>
<keyword evidence="5" id="KW-0472">Membrane</keyword>
<dbReference type="EMBL" id="CP019124">
    <property type="protein sequence ID" value="APX89911.1"/>
    <property type="molecule type" value="Genomic_DNA"/>
</dbReference>
<keyword evidence="3" id="KW-0812">Transmembrane</keyword>
<evidence type="ECO:0000256" key="1">
    <source>
        <dbReference type="ARBA" id="ARBA00004141"/>
    </source>
</evidence>
<comment type="similarity">
    <text evidence="2">Belongs to the EamA transporter family.</text>
</comment>
<dbReference type="OrthoDB" id="7274881at2"/>
<dbReference type="Pfam" id="PF00892">
    <property type="entry name" value="EamA"/>
    <property type="match status" value="2"/>
</dbReference>
<dbReference type="PANTHER" id="PTHR32322:SF2">
    <property type="entry name" value="EAMA DOMAIN-CONTAINING PROTEIN"/>
    <property type="match status" value="1"/>
</dbReference>
<dbReference type="InterPro" id="IPR000620">
    <property type="entry name" value="EamA_dom"/>
</dbReference>
<evidence type="ECO:0000313" key="7">
    <source>
        <dbReference type="Proteomes" id="UP000187266"/>
    </source>
</evidence>
<dbReference type="GO" id="GO:0016020">
    <property type="term" value="C:membrane"/>
    <property type="evidence" value="ECO:0007669"/>
    <property type="project" value="UniProtKB-SubCell"/>
</dbReference>
<dbReference type="SUPFAM" id="SSF103481">
    <property type="entry name" value="Multidrug resistance efflux transporter EmrE"/>
    <property type="match status" value="2"/>
</dbReference>
<sequence>MDFKALLMGLAFALMWSSAFTSARMIVADAPPLAALSARFLVSGLLGIGIAMALGQSWRRLDRRQWWAIVVFGVCQNALYLGLNFVAMQTIEASLAAIIASSMPLLVALANWLIFRERLPLLGVAGLIAGFVGVAFIMGERLGTGADAWGIVLCIIAAVALAFATLAVRGASSGGNILMIVGLQMLVGSAVLLPVSLMTETLWINPTPRLFMAFAYTTLVPGLAATWVWFMLVGRIGATRSATFHFLNPFFGVLVAAALLGETLNLTDLIGVLIIMAGILAVQMCRVTTVAAPAVPAAPATRSGRPD</sequence>
<accession>A0A2M9DB14</accession>
<organism evidence="6 7">
    <name type="scientific">Brevirhabdus pacifica</name>
    <dbReference type="NCBI Taxonomy" id="1267768"/>
    <lineage>
        <taxon>Bacteria</taxon>
        <taxon>Pseudomonadati</taxon>
        <taxon>Pseudomonadota</taxon>
        <taxon>Alphaproteobacteria</taxon>
        <taxon>Rhodobacterales</taxon>
        <taxon>Paracoccaceae</taxon>
        <taxon>Brevirhabdus</taxon>
    </lineage>
</organism>
<dbReference type="PANTHER" id="PTHR32322">
    <property type="entry name" value="INNER MEMBRANE TRANSPORTER"/>
    <property type="match status" value="1"/>
</dbReference>
<comment type="subcellular location">
    <subcellularLocation>
        <location evidence="1">Membrane</location>
        <topology evidence="1">Multi-pass membrane protein</topology>
    </subcellularLocation>
</comment>
<evidence type="ECO:0000256" key="3">
    <source>
        <dbReference type="ARBA" id="ARBA00022692"/>
    </source>
</evidence>
<keyword evidence="4" id="KW-1133">Transmembrane helix</keyword>
<gene>
    <name evidence="6" type="ORF">BV394_09445</name>
</gene>
<evidence type="ECO:0000256" key="2">
    <source>
        <dbReference type="ARBA" id="ARBA00007362"/>
    </source>
</evidence>
<evidence type="ECO:0000313" key="6">
    <source>
        <dbReference type="EMBL" id="APX89911.1"/>
    </source>
</evidence>